<feature type="region of interest" description="Disordered" evidence="1">
    <location>
        <begin position="93"/>
        <end position="147"/>
    </location>
</feature>
<name>A0A6J5MGA5_9CAUD</name>
<evidence type="ECO:0000256" key="1">
    <source>
        <dbReference type="SAM" id="MobiDB-lite"/>
    </source>
</evidence>
<feature type="compositionally biased region" description="Basic and acidic residues" evidence="1">
    <location>
        <begin position="107"/>
        <end position="129"/>
    </location>
</feature>
<organism evidence="2">
    <name type="scientific">uncultured Caudovirales phage</name>
    <dbReference type="NCBI Taxonomy" id="2100421"/>
    <lineage>
        <taxon>Viruses</taxon>
        <taxon>Duplodnaviria</taxon>
        <taxon>Heunggongvirae</taxon>
        <taxon>Uroviricota</taxon>
        <taxon>Caudoviricetes</taxon>
        <taxon>Peduoviridae</taxon>
        <taxon>Maltschvirus</taxon>
        <taxon>Maltschvirus maltsch</taxon>
    </lineage>
</organism>
<gene>
    <name evidence="3" type="ORF">UFOVP1185_14</name>
    <name evidence="2" type="ORF">UFOVP461_26</name>
</gene>
<reference evidence="2" key="1">
    <citation type="submission" date="2020-04" db="EMBL/GenBank/DDBJ databases">
        <authorList>
            <person name="Chiriac C."/>
            <person name="Salcher M."/>
            <person name="Ghai R."/>
            <person name="Kavagutti S V."/>
        </authorList>
    </citation>
    <scope>NUCLEOTIDE SEQUENCE</scope>
</reference>
<evidence type="ECO:0000313" key="3">
    <source>
        <dbReference type="EMBL" id="CAB4189240.1"/>
    </source>
</evidence>
<sequence>MKRGRSWVATDVNYFDHPVIQALTDTQKVAHQKCIHKAKSLRNGGEFASRKYLAVILTPSYARAIPRLMAEGLLVETSDGRVMVKNYDEWQVDGTSAERQRRRRARIASESRESHSVYRDRQDTEKDTLTKATRMPSLAEILGGQKA</sequence>
<dbReference type="EMBL" id="LR796425">
    <property type="protein sequence ID" value="CAB4144343.1"/>
    <property type="molecule type" value="Genomic_DNA"/>
</dbReference>
<protein>
    <submittedName>
        <fullName evidence="2">Uncharacterized protein</fullName>
    </submittedName>
</protein>
<proteinExistence type="predicted"/>
<accession>A0A6J5MGA5</accession>
<dbReference type="EMBL" id="LR797133">
    <property type="protein sequence ID" value="CAB4189240.1"/>
    <property type="molecule type" value="Genomic_DNA"/>
</dbReference>
<evidence type="ECO:0000313" key="2">
    <source>
        <dbReference type="EMBL" id="CAB4144343.1"/>
    </source>
</evidence>